<evidence type="ECO:0000259" key="12">
    <source>
        <dbReference type="PROSITE" id="PS50142"/>
    </source>
</evidence>
<evidence type="ECO:0000313" key="13">
    <source>
        <dbReference type="EMBL" id="ERN05477.1"/>
    </source>
</evidence>
<dbReference type="STRING" id="13333.W1P6G4"/>
<dbReference type="PANTHER" id="PTHR14950">
    <property type="entry name" value="DICER-RELATED"/>
    <property type="match status" value="1"/>
</dbReference>
<feature type="compositionally biased region" description="Basic and acidic residues" evidence="10">
    <location>
        <begin position="306"/>
        <end position="323"/>
    </location>
</feature>
<dbReference type="eggNOG" id="KOG0701">
    <property type="taxonomic scope" value="Eukaryota"/>
</dbReference>
<feature type="domain" description="DRBM" evidence="11">
    <location>
        <begin position="183"/>
        <end position="246"/>
    </location>
</feature>
<dbReference type="InterPro" id="IPR014720">
    <property type="entry name" value="dsRBD_dom"/>
</dbReference>
<proteinExistence type="inferred from homology"/>
<dbReference type="GO" id="GO:0005634">
    <property type="term" value="C:nucleus"/>
    <property type="evidence" value="ECO:0000318"/>
    <property type="project" value="GO_Central"/>
</dbReference>
<dbReference type="SMART" id="SM00358">
    <property type="entry name" value="DSRM"/>
    <property type="match status" value="2"/>
</dbReference>
<dbReference type="eggNOG" id="KOG1793">
    <property type="taxonomic scope" value="Eukaryota"/>
</dbReference>
<keyword evidence="7" id="KW-0460">Magnesium</keyword>
<keyword evidence="14" id="KW-1185">Reference proteome</keyword>
<evidence type="ECO:0000256" key="4">
    <source>
        <dbReference type="ARBA" id="ARBA00022723"/>
    </source>
</evidence>
<keyword evidence="3" id="KW-0540">Nuclease</keyword>
<dbReference type="GO" id="GO:0004525">
    <property type="term" value="F:ribonuclease III activity"/>
    <property type="evidence" value="ECO:0000318"/>
    <property type="project" value="GO_Central"/>
</dbReference>
<gene>
    <name evidence="13" type="ORF">AMTR_s00007p00251840</name>
</gene>
<dbReference type="SUPFAM" id="SSF69065">
    <property type="entry name" value="RNase III domain-like"/>
    <property type="match status" value="1"/>
</dbReference>
<dbReference type="GO" id="GO:0046872">
    <property type="term" value="F:metal ion binding"/>
    <property type="evidence" value="ECO:0007669"/>
    <property type="project" value="UniProtKB-KW"/>
</dbReference>
<keyword evidence="4" id="KW-0479">Metal-binding</keyword>
<dbReference type="KEGG" id="atr:18433657"/>
<feature type="domain" description="DRBM" evidence="11">
    <location>
        <begin position="429"/>
        <end position="503"/>
    </location>
</feature>
<dbReference type="Gene3D" id="1.10.1520.10">
    <property type="entry name" value="Ribonuclease III domain"/>
    <property type="match status" value="1"/>
</dbReference>
<evidence type="ECO:0000256" key="6">
    <source>
        <dbReference type="ARBA" id="ARBA00022801"/>
    </source>
</evidence>
<feature type="region of interest" description="Disordered" evidence="10">
    <location>
        <begin position="282"/>
        <end position="323"/>
    </location>
</feature>
<reference evidence="14" key="1">
    <citation type="journal article" date="2013" name="Science">
        <title>The Amborella genome and the evolution of flowering plants.</title>
        <authorList>
            <consortium name="Amborella Genome Project"/>
        </authorList>
    </citation>
    <scope>NUCLEOTIDE SEQUENCE [LARGE SCALE GENOMIC DNA]</scope>
</reference>
<dbReference type="Gene3D" id="3.30.160.20">
    <property type="match status" value="2"/>
</dbReference>
<dbReference type="AlphaFoldDB" id="W1P6G4"/>
<comment type="cofactor">
    <cofactor evidence="2">
        <name>Mg(2+)</name>
        <dbReference type="ChEBI" id="CHEBI:18420"/>
    </cofactor>
</comment>
<evidence type="ECO:0000256" key="3">
    <source>
        <dbReference type="ARBA" id="ARBA00022722"/>
    </source>
</evidence>
<sequence>MGMKVKESESVEMDTKVRELESLLNYKFSNPQLLKVALTHASCSSSASLERLEFLGDAALGNAFAKHLFESFPDLNPGKLTPLRAANVSTERLARVAVKHGFFDFLFINSPSLQGMVSEFTDTVNENPEDCELLMKAPKVLADVVESIAGAVFVDCDYNLQKLWDVFHNFFEPIITPSTLKIHPKTELLELCQKQGKQLEFIHKQKGKGNVFDILVDGQLIGSGESEVKETAEISAARVAMNNLRNGGAMNDVITQVSSPSVHQGDLIDERNCFIPMNIGEEREFPRPMTSNAEERELPTPIASNAEERELPTTIESKADDKELLTHIESKAEDRKLLRPIKSNAEARELPRLIASNVEEREMPRPVTSEDEEKELARPETGNVEEREMPRPVTSEDEEKELPRPGTCNVQEERKSRRPLGKGWEEKESMKQALYVCCGKKRFGRPVYELVGEEGPAHDKRFVCSVEVKMPNGQSVSANGEPMARVKDAESSAADVMLRRFADMDAMVIYTQGNVSSCF</sequence>
<dbReference type="HAMAP" id="MF_00104">
    <property type="entry name" value="RNase_III"/>
    <property type="match status" value="1"/>
</dbReference>
<dbReference type="InterPro" id="IPR000999">
    <property type="entry name" value="RNase_III_dom"/>
</dbReference>
<evidence type="ECO:0000256" key="5">
    <source>
        <dbReference type="ARBA" id="ARBA00022759"/>
    </source>
</evidence>
<dbReference type="GO" id="GO:0003723">
    <property type="term" value="F:RNA binding"/>
    <property type="evidence" value="ECO:0000318"/>
    <property type="project" value="GO_Central"/>
</dbReference>
<comment type="cofactor">
    <cofactor evidence="1">
        <name>Mn(2+)</name>
        <dbReference type="ChEBI" id="CHEBI:29035"/>
    </cofactor>
</comment>
<dbReference type="PROSITE" id="PS50137">
    <property type="entry name" value="DS_RBD"/>
    <property type="match status" value="2"/>
</dbReference>
<evidence type="ECO:0008006" key="15">
    <source>
        <dbReference type="Google" id="ProtNLM"/>
    </source>
</evidence>
<evidence type="ECO:0000259" key="11">
    <source>
        <dbReference type="PROSITE" id="PS50137"/>
    </source>
</evidence>
<dbReference type="Pfam" id="PF00636">
    <property type="entry name" value="Ribonuclease_3"/>
    <property type="match status" value="1"/>
</dbReference>
<dbReference type="HOGENOM" id="CLU_525158_0_0_1"/>
<dbReference type="InterPro" id="IPR011907">
    <property type="entry name" value="RNase_III"/>
</dbReference>
<evidence type="ECO:0000256" key="10">
    <source>
        <dbReference type="SAM" id="MobiDB-lite"/>
    </source>
</evidence>
<evidence type="ECO:0000256" key="8">
    <source>
        <dbReference type="ARBA" id="ARBA00022884"/>
    </source>
</evidence>
<dbReference type="OMA" id="HEICDAN"/>
<dbReference type="Pfam" id="PF14709">
    <property type="entry name" value="DND1_DSRM"/>
    <property type="match status" value="1"/>
</dbReference>
<feature type="domain" description="RNase III" evidence="12">
    <location>
        <begin position="17"/>
        <end position="157"/>
    </location>
</feature>
<dbReference type="Proteomes" id="UP000017836">
    <property type="component" value="Unassembled WGS sequence"/>
</dbReference>
<feature type="region of interest" description="Disordered" evidence="10">
    <location>
        <begin position="352"/>
        <end position="425"/>
    </location>
</feature>
<dbReference type="FunFam" id="1.10.1520.10:FF:000004">
    <property type="entry name" value="Endoribonuclease dicer-like 1"/>
    <property type="match status" value="1"/>
</dbReference>
<dbReference type="GO" id="GO:0005737">
    <property type="term" value="C:cytoplasm"/>
    <property type="evidence" value="ECO:0000318"/>
    <property type="project" value="GO_Central"/>
</dbReference>
<accession>W1P6G4</accession>
<organism evidence="13 14">
    <name type="scientific">Amborella trichopoda</name>
    <dbReference type="NCBI Taxonomy" id="13333"/>
    <lineage>
        <taxon>Eukaryota</taxon>
        <taxon>Viridiplantae</taxon>
        <taxon>Streptophyta</taxon>
        <taxon>Embryophyta</taxon>
        <taxon>Tracheophyta</taxon>
        <taxon>Spermatophyta</taxon>
        <taxon>Magnoliopsida</taxon>
        <taxon>Amborellales</taxon>
        <taxon>Amborellaceae</taxon>
        <taxon>Amborella</taxon>
    </lineage>
</organism>
<evidence type="ECO:0000256" key="2">
    <source>
        <dbReference type="ARBA" id="ARBA00001946"/>
    </source>
</evidence>
<dbReference type="Pfam" id="PF00035">
    <property type="entry name" value="dsrm"/>
    <property type="match status" value="1"/>
</dbReference>
<evidence type="ECO:0000313" key="14">
    <source>
        <dbReference type="Proteomes" id="UP000017836"/>
    </source>
</evidence>
<dbReference type="SMART" id="SM00535">
    <property type="entry name" value="RIBOc"/>
    <property type="match status" value="1"/>
</dbReference>
<dbReference type="PROSITE" id="PS00517">
    <property type="entry name" value="RNASE_3_1"/>
    <property type="match status" value="1"/>
</dbReference>
<dbReference type="SUPFAM" id="SSF54768">
    <property type="entry name" value="dsRNA-binding domain-like"/>
    <property type="match status" value="2"/>
</dbReference>
<name>W1P6G4_AMBTC</name>
<evidence type="ECO:0000256" key="1">
    <source>
        <dbReference type="ARBA" id="ARBA00001936"/>
    </source>
</evidence>
<dbReference type="OrthoDB" id="416741at2759"/>
<dbReference type="GO" id="GO:0030422">
    <property type="term" value="P:siRNA processing"/>
    <property type="evidence" value="ECO:0000318"/>
    <property type="project" value="GO_Central"/>
</dbReference>
<dbReference type="Gramene" id="ERN05477">
    <property type="protein sequence ID" value="ERN05477"/>
    <property type="gene ID" value="AMTR_s00007p00251840"/>
</dbReference>
<dbReference type="EMBL" id="KI394011">
    <property type="protein sequence ID" value="ERN05477.1"/>
    <property type="molecule type" value="Genomic_DNA"/>
</dbReference>
<keyword evidence="6" id="KW-0378">Hydrolase</keyword>
<dbReference type="CDD" id="cd00593">
    <property type="entry name" value="RIBOc"/>
    <property type="match status" value="1"/>
</dbReference>
<keyword evidence="5" id="KW-0255">Endonuclease</keyword>
<protein>
    <recommendedName>
        <fullName evidence="15">RNase III domain-containing protein</fullName>
    </recommendedName>
</protein>
<evidence type="ECO:0000256" key="9">
    <source>
        <dbReference type="PROSITE-ProRule" id="PRU00266"/>
    </source>
</evidence>
<dbReference type="GO" id="GO:0006364">
    <property type="term" value="P:rRNA processing"/>
    <property type="evidence" value="ECO:0007669"/>
    <property type="project" value="InterPro"/>
</dbReference>
<dbReference type="InterPro" id="IPR036389">
    <property type="entry name" value="RNase_III_sf"/>
</dbReference>
<dbReference type="PROSITE" id="PS50142">
    <property type="entry name" value="RNASE_3_2"/>
    <property type="match status" value="1"/>
</dbReference>
<evidence type="ECO:0000256" key="7">
    <source>
        <dbReference type="ARBA" id="ARBA00022842"/>
    </source>
</evidence>
<keyword evidence="8 9" id="KW-0694">RNA-binding</keyword>
<dbReference type="PANTHER" id="PTHR14950:SF49">
    <property type="entry name" value="RIBONUCLEASE 3-LIKE PROTEIN 2-RELATED"/>
    <property type="match status" value="1"/>
</dbReference>